<gene>
    <name evidence="2" type="ORF">C3Y92_12220</name>
</gene>
<accession>A0A4P6HMT4</accession>
<name>A0A4P6HMT4_9BACT</name>
<keyword evidence="1" id="KW-0472">Membrane</keyword>
<proteinExistence type="predicted"/>
<dbReference type="RefSeq" id="WP_129352976.1">
    <property type="nucleotide sequence ID" value="NZ_CP026538.1"/>
</dbReference>
<dbReference type="EMBL" id="CP026538">
    <property type="protein sequence ID" value="QAZ67944.1"/>
    <property type="molecule type" value="Genomic_DNA"/>
</dbReference>
<reference evidence="2 3" key="1">
    <citation type="submission" date="2018-02" db="EMBL/GenBank/DDBJ databases">
        <title>Genome sequence of Desulfovibrio carbinolicus DSM 3852.</title>
        <authorList>
            <person name="Wilbanks E."/>
            <person name="Skennerton C.T."/>
            <person name="Orphan V.J."/>
        </authorList>
    </citation>
    <scope>NUCLEOTIDE SEQUENCE [LARGE SCALE GENOMIC DNA]</scope>
    <source>
        <strain evidence="2 3">DSM 3852</strain>
    </source>
</reference>
<feature type="transmembrane region" description="Helical" evidence="1">
    <location>
        <begin position="113"/>
        <end position="134"/>
    </location>
</feature>
<evidence type="ECO:0000313" key="3">
    <source>
        <dbReference type="Proteomes" id="UP000293296"/>
    </source>
</evidence>
<evidence type="ECO:0000313" key="2">
    <source>
        <dbReference type="EMBL" id="QAZ67944.1"/>
    </source>
</evidence>
<dbReference type="Proteomes" id="UP000293296">
    <property type="component" value="Chromosome"/>
</dbReference>
<dbReference type="KEGG" id="dcb:C3Y92_12220"/>
<dbReference type="InterPro" id="IPR021354">
    <property type="entry name" value="DUF2975"/>
</dbReference>
<keyword evidence="3" id="KW-1185">Reference proteome</keyword>
<dbReference type="OrthoDB" id="9153951at2"/>
<sequence length="181" mass="19480">MDPKTNLESISRLGRLLETVCLVAALVVAPLTALYWAAFNVLPADLTREAAALAVSPELPGWVRVLCFAAAMVPGGALMLALLRLRRLFGLYKEGSIFSLANVLAFRDLARALWIWAVCSVLATPLHSMAVTAANPPGRHMLNLGVGTTELELVFLASLALVMARVMDEARRLDEEAALTV</sequence>
<keyword evidence="1" id="KW-0812">Transmembrane</keyword>
<dbReference type="Pfam" id="PF11188">
    <property type="entry name" value="DUF2975"/>
    <property type="match status" value="1"/>
</dbReference>
<feature type="transmembrane region" description="Helical" evidence="1">
    <location>
        <begin position="62"/>
        <end position="83"/>
    </location>
</feature>
<feature type="transmembrane region" description="Helical" evidence="1">
    <location>
        <begin position="20"/>
        <end position="42"/>
    </location>
</feature>
<protein>
    <submittedName>
        <fullName evidence="2">DUF2975 domain-containing protein</fullName>
    </submittedName>
</protein>
<keyword evidence="1" id="KW-1133">Transmembrane helix</keyword>
<feature type="transmembrane region" description="Helical" evidence="1">
    <location>
        <begin position="140"/>
        <end position="162"/>
    </location>
</feature>
<evidence type="ECO:0000256" key="1">
    <source>
        <dbReference type="SAM" id="Phobius"/>
    </source>
</evidence>
<dbReference type="AlphaFoldDB" id="A0A4P6HMT4"/>
<organism evidence="2 3">
    <name type="scientific">Solidesulfovibrio carbinolicus</name>
    <dbReference type="NCBI Taxonomy" id="296842"/>
    <lineage>
        <taxon>Bacteria</taxon>
        <taxon>Pseudomonadati</taxon>
        <taxon>Thermodesulfobacteriota</taxon>
        <taxon>Desulfovibrionia</taxon>
        <taxon>Desulfovibrionales</taxon>
        <taxon>Desulfovibrionaceae</taxon>
        <taxon>Solidesulfovibrio</taxon>
    </lineage>
</organism>